<dbReference type="InterPro" id="IPR018309">
    <property type="entry name" value="Tscrpt_reg_PadR_C"/>
</dbReference>
<name>A0A0U1QPD6_9BACL</name>
<dbReference type="InterPro" id="IPR036390">
    <property type="entry name" value="WH_DNA-bd_sf"/>
</dbReference>
<dbReference type="PANTHER" id="PTHR43252:SF6">
    <property type="entry name" value="NEGATIVE TRANSCRIPTION REGULATOR PADR"/>
    <property type="match status" value="1"/>
</dbReference>
<keyword evidence="1" id="KW-0175">Coiled coil</keyword>
<feature type="domain" description="Transcription regulator PadR N-terminal" evidence="2">
    <location>
        <begin position="7"/>
        <end position="80"/>
    </location>
</feature>
<evidence type="ECO:0000313" key="4">
    <source>
        <dbReference type="EMBL" id="KLI02661.1"/>
    </source>
</evidence>
<dbReference type="RefSeq" id="WP_010025971.1">
    <property type="nucleotide sequence ID" value="NZ_AFVQ02000082.1"/>
</dbReference>
<accession>A0A0U1QPD6</accession>
<dbReference type="Gene3D" id="1.10.10.10">
    <property type="entry name" value="Winged helix-like DNA-binding domain superfamily/Winged helix DNA-binding domain"/>
    <property type="match status" value="1"/>
</dbReference>
<dbReference type="InterPro" id="IPR036388">
    <property type="entry name" value="WH-like_DNA-bd_sf"/>
</dbReference>
<dbReference type="Pfam" id="PF10400">
    <property type="entry name" value="Vir_act_alpha_C"/>
    <property type="match status" value="1"/>
</dbReference>
<keyword evidence="5" id="KW-1185">Reference proteome</keyword>
<comment type="caution">
    <text evidence="4">The sequence shown here is derived from an EMBL/GenBank/DDBJ whole genome shotgun (WGS) entry which is preliminary data.</text>
</comment>
<dbReference type="STRING" id="1069536.SINU_06885"/>
<gene>
    <name evidence="4" type="ORF">SINU_06885</name>
</gene>
<dbReference type="Pfam" id="PF03551">
    <property type="entry name" value="PadR"/>
    <property type="match status" value="1"/>
</dbReference>
<feature type="coiled-coil region" evidence="1">
    <location>
        <begin position="112"/>
        <end position="146"/>
    </location>
</feature>
<evidence type="ECO:0000259" key="3">
    <source>
        <dbReference type="Pfam" id="PF10400"/>
    </source>
</evidence>
<protein>
    <recommendedName>
        <fullName evidence="6">PadR family transcriptional regulator</fullName>
    </recommendedName>
</protein>
<proteinExistence type="predicted"/>
<dbReference type="Gene3D" id="6.10.140.1570">
    <property type="match status" value="1"/>
</dbReference>
<evidence type="ECO:0000259" key="2">
    <source>
        <dbReference type="Pfam" id="PF03551"/>
    </source>
</evidence>
<sequence>MKTEEVVLGILHEKPRTGYEIVDVIKTIFSHFFDGSYGSIYPVPHKLEKSGKVNKNAVVQEGKPNKNIYSITELGKKEFSQYLYSPVQEEVIKSDFLMRLYFGADVSDKQIQRTVNEEIARKERLIDALEQNYRNWADKMSRYQKLCYTIGIRQYRSEIALLKESRMDWDEGCDRDGSNDKS</sequence>
<feature type="domain" description="Transcription regulator PadR C-terminal" evidence="3">
    <location>
        <begin position="92"/>
        <end position="165"/>
    </location>
</feature>
<dbReference type="AlphaFoldDB" id="A0A0U1QPD6"/>
<organism evidence="4 5">
    <name type="scientific">Sporolactobacillus inulinus CASD</name>
    <dbReference type="NCBI Taxonomy" id="1069536"/>
    <lineage>
        <taxon>Bacteria</taxon>
        <taxon>Bacillati</taxon>
        <taxon>Bacillota</taxon>
        <taxon>Bacilli</taxon>
        <taxon>Bacillales</taxon>
        <taxon>Sporolactobacillaceae</taxon>
        <taxon>Sporolactobacillus</taxon>
    </lineage>
</organism>
<evidence type="ECO:0000313" key="5">
    <source>
        <dbReference type="Proteomes" id="UP000035553"/>
    </source>
</evidence>
<dbReference type="SUPFAM" id="SSF46785">
    <property type="entry name" value="Winged helix' DNA-binding domain"/>
    <property type="match status" value="1"/>
</dbReference>
<dbReference type="Proteomes" id="UP000035553">
    <property type="component" value="Unassembled WGS sequence"/>
</dbReference>
<dbReference type="EMBL" id="AFVQ02000082">
    <property type="protein sequence ID" value="KLI02661.1"/>
    <property type="molecule type" value="Genomic_DNA"/>
</dbReference>
<evidence type="ECO:0000256" key="1">
    <source>
        <dbReference type="SAM" id="Coils"/>
    </source>
</evidence>
<dbReference type="PANTHER" id="PTHR43252">
    <property type="entry name" value="TRANSCRIPTIONAL REGULATOR YQJI"/>
    <property type="match status" value="1"/>
</dbReference>
<evidence type="ECO:0008006" key="6">
    <source>
        <dbReference type="Google" id="ProtNLM"/>
    </source>
</evidence>
<reference evidence="4 5" key="1">
    <citation type="journal article" date="2011" name="J. Bacteriol.">
        <title>Draft genome sequence of Sporolactobacillus inulinus strain CASD, an efficient D-lactic acid-producing bacterium with high-concentration lactate tolerance capability.</title>
        <authorList>
            <person name="Yu B."/>
            <person name="Su F."/>
            <person name="Wang L."/>
            <person name="Xu K."/>
            <person name="Zhao B."/>
            <person name="Xu P."/>
        </authorList>
    </citation>
    <scope>NUCLEOTIDE SEQUENCE [LARGE SCALE GENOMIC DNA]</scope>
    <source>
        <strain evidence="4 5">CASD</strain>
    </source>
</reference>
<dbReference type="OrthoDB" id="9783723at2"/>
<dbReference type="InterPro" id="IPR005149">
    <property type="entry name" value="Tscrpt_reg_PadR_N"/>
</dbReference>